<dbReference type="EMBL" id="JBHSAY010000009">
    <property type="protein sequence ID" value="MFC4132706.1"/>
    <property type="molecule type" value="Genomic_DNA"/>
</dbReference>
<dbReference type="Proteomes" id="UP001595816">
    <property type="component" value="Unassembled WGS sequence"/>
</dbReference>
<evidence type="ECO:0000256" key="5">
    <source>
        <dbReference type="SAM" id="MobiDB-lite"/>
    </source>
</evidence>
<keyword evidence="2" id="KW-0805">Transcription regulation</keyword>
<gene>
    <name evidence="8" type="ORF">ACFOZ4_19030</name>
</gene>
<evidence type="ECO:0000256" key="3">
    <source>
        <dbReference type="ARBA" id="ARBA00023082"/>
    </source>
</evidence>
<keyword evidence="3" id="KW-0731">Sigma factor</keyword>
<dbReference type="InterPro" id="IPR014284">
    <property type="entry name" value="RNA_pol_sigma-70_dom"/>
</dbReference>
<dbReference type="Gene3D" id="1.10.10.10">
    <property type="entry name" value="Winged helix-like DNA-binding domain superfamily/Winged helix DNA-binding domain"/>
    <property type="match status" value="1"/>
</dbReference>
<protein>
    <submittedName>
        <fullName evidence="8">RNA polymerase sigma factor</fullName>
    </submittedName>
</protein>
<dbReference type="Pfam" id="PF08281">
    <property type="entry name" value="Sigma70_r4_2"/>
    <property type="match status" value="1"/>
</dbReference>
<feature type="compositionally biased region" description="Basic residues" evidence="5">
    <location>
        <begin position="1"/>
        <end position="10"/>
    </location>
</feature>
<reference evidence="9" key="1">
    <citation type="journal article" date="2019" name="Int. J. Syst. Evol. Microbiol.">
        <title>The Global Catalogue of Microorganisms (GCM) 10K type strain sequencing project: providing services to taxonomists for standard genome sequencing and annotation.</title>
        <authorList>
            <consortium name="The Broad Institute Genomics Platform"/>
            <consortium name="The Broad Institute Genome Sequencing Center for Infectious Disease"/>
            <person name="Wu L."/>
            <person name="Ma J."/>
        </authorList>
    </citation>
    <scope>NUCLEOTIDE SEQUENCE [LARGE SCALE GENOMIC DNA]</scope>
    <source>
        <strain evidence="9">CGMCC 4.7289</strain>
    </source>
</reference>
<dbReference type="InterPro" id="IPR039425">
    <property type="entry name" value="RNA_pol_sigma-70-like"/>
</dbReference>
<evidence type="ECO:0000259" key="7">
    <source>
        <dbReference type="Pfam" id="PF08281"/>
    </source>
</evidence>
<feature type="domain" description="RNA polymerase sigma-70 region 2" evidence="6">
    <location>
        <begin position="54"/>
        <end position="121"/>
    </location>
</feature>
<evidence type="ECO:0000256" key="2">
    <source>
        <dbReference type="ARBA" id="ARBA00023015"/>
    </source>
</evidence>
<comment type="similarity">
    <text evidence="1">Belongs to the sigma-70 factor family. ECF subfamily.</text>
</comment>
<dbReference type="InterPro" id="IPR013324">
    <property type="entry name" value="RNA_pol_sigma_r3/r4-like"/>
</dbReference>
<dbReference type="SUPFAM" id="SSF88946">
    <property type="entry name" value="Sigma2 domain of RNA polymerase sigma factors"/>
    <property type="match status" value="1"/>
</dbReference>
<dbReference type="PANTHER" id="PTHR43133:SF57">
    <property type="entry name" value="RNA POLYMERASE SIGMA-70 FACTOR"/>
    <property type="match status" value="1"/>
</dbReference>
<dbReference type="InterPro" id="IPR013325">
    <property type="entry name" value="RNA_pol_sigma_r2"/>
</dbReference>
<evidence type="ECO:0000259" key="6">
    <source>
        <dbReference type="Pfam" id="PF04542"/>
    </source>
</evidence>
<organism evidence="8 9">
    <name type="scientific">Hamadaea flava</name>
    <dbReference type="NCBI Taxonomy" id="1742688"/>
    <lineage>
        <taxon>Bacteria</taxon>
        <taxon>Bacillati</taxon>
        <taxon>Actinomycetota</taxon>
        <taxon>Actinomycetes</taxon>
        <taxon>Micromonosporales</taxon>
        <taxon>Micromonosporaceae</taxon>
        <taxon>Hamadaea</taxon>
    </lineage>
</organism>
<dbReference type="InterPro" id="IPR007627">
    <property type="entry name" value="RNA_pol_sigma70_r2"/>
</dbReference>
<keyword evidence="9" id="KW-1185">Reference proteome</keyword>
<accession>A0ABV8LNW6</accession>
<name>A0ABV8LNW6_9ACTN</name>
<dbReference type="RefSeq" id="WP_363409042.1">
    <property type="nucleotide sequence ID" value="NZ_JBHSAY010000009.1"/>
</dbReference>
<dbReference type="Pfam" id="PF04542">
    <property type="entry name" value="Sigma70_r2"/>
    <property type="match status" value="1"/>
</dbReference>
<dbReference type="SUPFAM" id="SSF88659">
    <property type="entry name" value="Sigma3 and sigma4 domains of RNA polymerase sigma factors"/>
    <property type="match status" value="1"/>
</dbReference>
<feature type="region of interest" description="Disordered" evidence="5">
    <location>
        <begin position="1"/>
        <end position="36"/>
    </location>
</feature>
<evidence type="ECO:0000256" key="4">
    <source>
        <dbReference type="ARBA" id="ARBA00023163"/>
    </source>
</evidence>
<dbReference type="NCBIfam" id="TIGR02937">
    <property type="entry name" value="sigma70-ECF"/>
    <property type="match status" value="1"/>
</dbReference>
<evidence type="ECO:0000313" key="9">
    <source>
        <dbReference type="Proteomes" id="UP001595816"/>
    </source>
</evidence>
<dbReference type="InterPro" id="IPR013249">
    <property type="entry name" value="RNA_pol_sigma70_r4_t2"/>
</dbReference>
<feature type="domain" description="RNA polymerase sigma factor 70 region 4 type 2" evidence="7">
    <location>
        <begin position="155"/>
        <end position="206"/>
    </location>
</feature>
<comment type="caution">
    <text evidence="8">The sequence shown here is derived from an EMBL/GenBank/DDBJ whole genome shotgun (WGS) entry which is preliminary data.</text>
</comment>
<sequence>MTLRNIRHPAPRTVDHPSGSGRVRDRAAQPDSDGDPWSLIERAQQGDLSAFGELYARYNAEVFRYLWQRCGHVQLAQDLAGDVWERALRGIGRLNYRGAPPLAWLMTIARNRAIDHFRSGRFRMEVLSDATRDMGQIDDSADIEQIAVTRLESAIVLQAVQELSSAQRQAITLTYFAGLTCPEAAVRMGVTEDAVKALNMRARRTMARRLSVGVERTALAR</sequence>
<evidence type="ECO:0000256" key="1">
    <source>
        <dbReference type="ARBA" id="ARBA00010641"/>
    </source>
</evidence>
<dbReference type="PANTHER" id="PTHR43133">
    <property type="entry name" value="RNA POLYMERASE ECF-TYPE SIGMA FACTO"/>
    <property type="match status" value="1"/>
</dbReference>
<keyword evidence="4" id="KW-0804">Transcription</keyword>
<evidence type="ECO:0000313" key="8">
    <source>
        <dbReference type="EMBL" id="MFC4132706.1"/>
    </source>
</evidence>
<dbReference type="Gene3D" id="1.10.1740.10">
    <property type="match status" value="1"/>
</dbReference>
<dbReference type="InterPro" id="IPR036388">
    <property type="entry name" value="WH-like_DNA-bd_sf"/>
</dbReference>
<proteinExistence type="inferred from homology"/>